<accession>A0A5B0LZN0</accession>
<comment type="caution">
    <text evidence="1">The sequence shown here is derived from an EMBL/GenBank/DDBJ whole genome shotgun (WGS) entry which is preliminary data.</text>
</comment>
<protein>
    <submittedName>
        <fullName evidence="1">Uncharacterized protein</fullName>
    </submittedName>
</protein>
<evidence type="ECO:0000313" key="2">
    <source>
        <dbReference type="Proteomes" id="UP000325313"/>
    </source>
</evidence>
<gene>
    <name evidence="1" type="ORF">PGTUg99_001821</name>
</gene>
<reference evidence="1 2" key="1">
    <citation type="submission" date="2019-05" db="EMBL/GenBank/DDBJ databases">
        <title>Emergence of the Ug99 lineage of the wheat stem rust pathogen through somatic hybridization.</title>
        <authorList>
            <person name="Li F."/>
            <person name="Upadhyaya N.M."/>
            <person name="Sperschneider J."/>
            <person name="Matny O."/>
            <person name="Nguyen-Phuc H."/>
            <person name="Mago R."/>
            <person name="Raley C."/>
            <person name="Miller M.E."/>
            <person name="Silverstein K.A.T."/>
            <person name="Henningsen E."/>
            <person name="Hirsch C.D."/>
            <person name="Visser B."/>
            <person name="Pretorius Z.A."/>
            <person name="Steffenson B.J."/>
            <person name="Schwessinger B."/>
            <person name="Dodds P.N."/>
            <person name="Figueroa M."/>
        </authorList>
    </citation>
    <scope>NUCLEOTIDE SEQUENCE [LARGE SCALE GENOMIC DNA]</scope>
    <source>
        <strain evidence="1 2">Ug99</strain>
    </source>
</reference>
<evidence type="ECO:0000313" key="1">
    <source>
        <dbReference type="EMBL" id="KAA1070002.1"/>
    </source>
</evidence>
<dbReference type="Proteomes" id="UP000325313">
    <property type="component" value="Unassembled WGS sequence"/>
</dbReference>
<name>A0A5B0LZN0_PUCGR</name>
<dbReference type="EMBL" id="VDEP01000488">
    <property type="protein sequence ID" value="KAA1070002.1"/>
    <property type="molecule type" value="Genomic_DNA"/>
</dbReference>
<sequence>MPRRNVASSSKMTPRLMKIGELQHAPFEDHKPAMQQALQAPFSAEKAIFVAALEFIWVQLWFRQAGHLLIMLALLTRQSKLRIAGSIQ</sequence>
<organism evidence="1 2">
    <name type="scientific">Puccinia graminis f. sp. tritici</name>
    <dbReference type="NCBI Taxonomy" id="56615"/>
    <lineage>
        <taxon>Eukaryota</taxon>
        <taxon>Fungi</taxon>
        <taxon>Dikarya</taxon>
        <taxon>Basidiomycota</taxon>
        <taxon>Pucciniomycotina</taxon>
        <taxon>Pucciniomycetes</taxon>
        <taxon>Pucciniales</taxon>
        <taxon>Pucciniaceae</taxon>
        <taxon>Puccinia</taxon>
    </lineage>
</organism>
<proteinExistence type="predicted"/>
<dbReference type="AlphaFoldDB" id="A0A5B0LZN0"/>